<evidence type="ECO:0000256" key="4">
    <source>
        <dbReference type="ARBA" id="ARBA00022840"/>
    </source>
</evidence>
<dbReference type="PROSITE" id="PS00108">
    <property type="entry name" value="PROTEIN_KINASE_ST"/>
    <property type="match status" value="1"/>
</dbReference>
<keyword evidence="2" id="KW-0547">Nucleotide-binding</keyword>
<dbReference type="InterPro" id="IPR011009">
    <property type="entry name" value="Kinase-like_dom_sf"/>
</dbReference>
<dbReference type="PANTHER" id="PTHR11042">
    <property type="entry name" value="EUKARYOTIC TRANSLATION INITIATION FACTOR 2-ALPHA KINASE EIF2-ALPHA KINASE -RELATED"/>
    <property type="match status" value="1"/>
</dbReference>
<evidence type="ECO:0000313" key="8">
    <source>
        <dbReference type="EMBL" id="KAK4113521.1"/>
    </source>
</evidence>
<dbReference type="GO" id="GO:0110031">
    <property type="term" value="P:negative regulation of G2/MI transition of meiotic cell cycle"/>
    <property type="evidence" value="ECO:0007669"/>
    <property type="project" value="TreeGrafter"/>
</dbReference>
<comment type="similarity">
    <text evidence="5">Belongs to the protein kinase superfamily. Ser/Thr protein kinase family. GCN2 subfamily.</text>
</comment>
<feature type="compositionally biased region" description="Polar residues" evidence="6">
    <location>
        <begin position="284"/>
        <end position="328"/>
    </location>
</feature>
<accession>A0AAN6TG35</accession>
<comment type="caution">
    <text evidence="8">The sequence shown here is derived from an EMBL/GenBank/DDBJ whole genome shotgun (WGS) entry which is preliminary data.</text>
</comment>
<feature type="compositionally biased region" description="Basic and acidic residues" evidence="6">
    <location>
        <begin position="162"/>
        <end position="176"/>
    </location>
</feature>
<dbReference type="InterPro" id="IPR008271">
    <property type="entry name" value="Ser/Thr_kinase_AS"/>
</dbReference>
<dbReference type="FunFam" id="3.30.200.20:FF:000611">
    <property type="entry name" value="Protein kinase, putative"/>
    <property type="match status" value="1"/>
</dbReference>
<reference evidence="8" key="2">
    <citation type="submission" date="2023-05" db="EMBL/GenBank/DDBJ databases">
        <authorList>
            <consortium name="Lawrence Berkeley National Laboratory"/>
            <person name="Steindorff A."/>
            <person name="Hensen N."/>
            <person name="Bonometti L."/>
            <person name="Westerberg I."/>
            <person name="Brannstrom I.O."/>
            <person name="Guillou S."/>
            <person name="Cros-Aarteil S."/>
            <person name="Calhoun S."/>
            <person name="Haridas S."/>
            <person name="Kuo A."/>
            <person name="Mondo S."/>
            <person name="Pangilinan J."/>
            <person name="Riley R."/>
            <person name="Labutti K."/>
            <person name="Andreopoulos B."/>
            <person name="Lipzen A."/>
            <person name="Chen C."/>
            <person name="Yanf M."/>
            <person name="Daum C."/>
            <person name="Ng V."/>
            <person name="Clum A."/>
            <person name="Ohm R."/>
            <person name="Martin F."/>
            <person name="Silar P."/>
            <person name="Natvig D."/>
            <person name="Lalanne C."/>
            <person name="Gautier V."/>
            <person name="Ament-Velasquez S.L."/>
            <person name="Kruys A."/>
            <person name="Hutchinson M.I."/>
            <person name="Powell A.J."/>
            <person name="Barry K."/>
            <person name="Miller A.N."/>
            <person name="Grigoriev I.V."/>
            <person name="Debuchy R."/>
            <person name="Gladieux P."/>
            <person name="Thoren M.H."/>
            <person name="Johannesson H."/>
        </authorList>
    </citation>
    <scope>NUCLEOTIDE SEQUENCE</scope>
    <source>
        <strain evidence="8">CBS 508.74</strain>
    </source>
</reference>
<feature type="compositionally biased region" description="Polar residues" evidence="6">
    <location>
        <begin position="611"/>
        <end position="633"/>
    </location>
</feature>
<protein>
    <submittedName>
        <fullName evidence="8">Kinase-like protein</fullName>
    </submittedName>
</protein>
<sequence length="1166" mass="124274">MSYSSGSGGTLTLPSPTHVHHVDVSSAVRSLRRSLSRSPSKFRLSGAASPTPATSSIFRLSPTPSSTVQFERPASTPIPVTPAAPPAAISLSQASFSAPQLPANTVTPSLRPNIKLSVRSTRSKPLTRPLSRSRLSPKSPLKRVFGPAPDSGNPIPQSIPDFEARGQENASFEDHPIALSPSSRRNLERPARHSVHLDISGSSKNGIAKFFETNDPFPAMSVSPLKRSDVTMTLGQSNRGSPVAKRRSLHGISSLGGDSDSLDQDPASTQGFDIHEDSIHEYQLTGSDPSSSEDQLASPTPSALPKRSSSLRKSTLQQRHVENRSSLGRRTGEKQLAQLTNEASTPARNRPRLALDQYLPPEERGSPFVQAPLAKPAAQPVQRPHPLSRSLTQASLTLSSSGSSVMDESPTHVPVQRPRVPPIFAKSLPHGPRPALAGEFVETPEYKQAKPFQAAFMSTGLVSKMNRNPDLGPSNHPGVSAVAMPDTPCKKQSYNASTYPPKHTSGGRHSRVSLGSPSSPFSSVAAPAAEKLFGTQNKSGGLFFQQIRSGHTRKASVLSIDGDELVGSQDDLPPTPTKNLFFKSIPASSQGGQATNGSRAFVLGSEAAATDPQSGPVQGSSTNDEQGGAQQLSDAAARPSTPYSTGSPSLGFSISSLAGNRPHNAAFATPAPTRVSPAFCATVSNVGKQYVETDSAAVASPLKNENLSPHTPQDAADEPMGPPNPGSLSFSNAQVASAKQSRPPATPTTSHARHSFLSFAERRLSITPQNGHGPGDVDESLLNRFDKAEAIGKGEFSQVYRVVKSSEPSSLMTVFSMTPRTPSSPENTGAVYAVKKLKVPFHSAKAREAKLQEVAILQALSNSSKVVQFIDAWEYHGHLYIQTEYCAEGSLDRFLGKVGQTGRLDDFRIWKILLETAQGLAAIHSAGFIHLDLKPANIFITSDGYLKIGDFGMATRWPAAKGIEGEGDREYIGPEILLGQYDKPADIFALGLIILEIACNVFLPDNGPVWQALRNADMSIVPTLTCGEAGALVRDANGVPIGHEANISAASDDHEIDVAMDAKRCSSSPFEAKTHDASNLFGAQKRAELQHPPSFMLDPKDPHSLDNIVMWMIQPNPANRPTAEQLLASEPVTWISSRRVAGAVTYEGNWGPQSGPSEFDTEMTDA</sequence>
<feature type="compositionally biased region" description="Low complexity" evidence="6">
    <location>
        <begin position="123"/>
        <end position="143"/>
    </location>
</feature>
<dbReference type="PROSITE" id="PS50011">
    <property type="entry name" value="PROTEIN_KINASE_DOM"/>
    <property type="match status" value="1"/>
</dbReference>
<feature type="region of interest" description="Disordered" evidence="6">
    <location>
        <begin position="701"/>
        <end position="752"/>
    </location>
</feature>
<dbReference type="Proteomes" id="UP001302812">
    <property type="component" value="Unassembled WGS sequence"/>
</dbReference>
<dbReference type="SUPFAM" id="SSF56112">
    <property type="entry name" value="Protein kinase-like (PK-like)"/>
    <property type="match status" value="1"/>
</dbReference>
<organism evidence="8 9">
    <name type="scientific">Canariomyces notabilis</name>
    <dbReference type="NCBI Taxonomy" id="2074819"/>
    <lineage>
        <taxon>Eukaryota</taxon>
        <taxon>Fungi</taxon>
        <taxon>Dikarya</taxon>
        <taxon>Ascomycota</taxon>
        <taxon>Pezizomycotina</taxon>
        <taxon>Sordariomycetes</taxon>
        <taxon>Sordariomycetidae</taxon>
        <taxon>Sordariales</taxon>
        <taxon>Chaetomiaceae</taxon>
        <taxon>Canariomyces</taxon>
    </lineage>
</organism>
<evidence type="ECO:0000313" key="9">
    <source>
        <dbReference type="Proteomes" id="UP001302812"/>
    </source>
</evidence>
<feature type="domain" description="Protein kinase" evidence="7">
    <location>
        <begin position="785"/>
        <end position="1135"/>
    </location>
</feature>
<feature type="compositionally biased region" description="Low complexity" evidence="6">
    <location>
        <begin position="36"/>
        <end position="56"/>
    </location>
</feature>
<dbReference type="AlphaFoldDB" id="A0AAN6TG35"/>
<dbReference type="GO" id="GO:0005634">
    <property type="term" value="C:nucleus"/>
    <property type="evidence" value="ECO:0007669"/>
    <property type="project" value="TreeGrafter"/>
</dbReference>
<feature type="region of interest" description="Disordered" evidence="6">
    <location>
        <begin position="1147"/>
        <end position="1166"/>
    </location>
</feature>
<evidence type="ECO:0000256" key="5">
    <source>
        <dbReference type="ARBA" id="ARBA00037982"/>
    </source>
</evidence>
<dbReference type="RefSeq" id="XP_064671091.1">
    <property type="nucleotide sequence ID" value="XM_064817631.1"/>
</dbReference>
<feature type="region of interest" description="Disordered" evidence="6">
    <location>
        <begin position="283"/>
        <end position="352"/>
    </location>
</feature>
<evidence type="ECO:0000256" key="2">
    <source>
        <dbReference type="ARBA" id="ARBA00022741"/>
    </source>
</evidence>
<evidence type="ECO:0000259" key="7">
    <source>
        <dbReference type="PROSITE" id="PS50011"/>
    </source>
</evidence>
<keyword evidence="9" id="KW-1185">Reference proteome</keyword>
<dbReference type="GO" id="GO:0004713">
    <property type="term" value="F:protein tyrosine kinase activity"/>
    <property type="evidence" value="ECO:0007669"/>
    <property type="project" value="TreeGrafter"/>
</dbReference>
<keyword evidence="3 8" id="KW-0418">Kinase</keyword>
<evidence type="ECO:0000256" key="6">
    <source>
        <dbReference type="SAM" id="MobiDB-lite"/>
    </source>
</evidence>
<gene>
    <name evidence="8" type="ORF">N656DRAFT_797389</name>
</gene>
<feature type="region of interest" description="Disordered" evidence="6">
    <location>
        <begin position="102"/>
        <end position="199"/>
    </location>
</feature>
<feature type="compositionally biased region" description="Polar residues" evidence="6">
    <location>
        <begin position="726"/>
        <end position="740"/>
    </location>
</feature>
<dbReference type="EMBL" id="MU853339">
    <property type="protein sequence ID" value="KAK4113521.1"/>
    <property type="molecule type" value="Genomic_DNA"/>
</dbReference>
<keyword evidence="1" id="KW-0808">Transferase</keyword>
<feature type="region of interest" description="Disordered" evidence="6">
    <location>
        <begin position="492"/>
        <end position="518"/>
    </location>
</feature>
<dbReference type="GO" id="GO:0005737">
    <property type="term" value="C:cytoplasm"/>
    <property type="evidence" value="ECO:0007669"/>
    <property type="project" value="TreeGrafter"/>
</dbReference>
<dbReference type="Gene3D" id="3.30.200.20">
    <property type="entry name" value="Phosphorylase Kinase, domain 1"/>
    <property type="match status" value="1"/>
</dbReference>
<dbReference type="InterPro" id="IPR050339">
    <property type="entry name" value="CC_SR_Kinase"/>
</dbReference>
<feature type="region of interest" description="Disordered" evidence="6">
    <location>
        <begin position="31"/>
        <end position="76"/>
    </location>
</feature>
<feature type="compositionally biased region" description="Low complexity" evidence="6">
    <location>
        <begin position="250"/>
        <end position="259"/>
    </location>
</feature>
<feature type="region of interest" description="Disordered" evidence="6">
    <location>
        <begin position="607"/>
        <end position="648"/>
    </location>
</feature>
<dbReference type="Pfam" id="PF00069">
    <property type="entry name" value="Pkinase"/>
    <property type="match status" value="1"/>
</dbReference>
<dbReference type="Gene3D" id="1.10.510.10">
    <property type="entry name" value="Transferase(Phosphotransferase) domain 1"/>
    <property type="match status" value="1"/>
</dbReference>
<proteinExistence type="inferred from homology"/>
<keyword evidence="4" id="KW-0067">ATP-binding</keyword>
<dbReference type="GeneID" id="89941756"/>
<reference evidence="8" key="1">
    <citation type="journal article" date="2023" name="Mol. Phylogenet. Evol.">
        <title>Genome-scale phylogeny and comparative genomics of the fungal order Sordariales.</title>
        <authorList>
            <person name="Hensen N."/>
            <person name="Bonometti L."/>
            <person name="Westerberg I."/>
            <person name="Brannstrom I.O."/>
            <person name="Guillou S."/>
            <person name="Cros-Aarteil S."/>
            <person name="Calhoun S."/>
            <person name="Haridas S."/>
            <person name="Kuo A."/>
            <person name="Mondo S."/>
            <person name="Pangilinan J."/>
            <person name="Riley R."/>
            <person name="LaButti K."/>
            <person name="Andreopoulos B."/>
            <person name="Lipzen A."/>
            <person name="Chen C."/>
            <person name="Yan M."/>
            <person name="Daum C."/>
            <person name="Ng V."/>
            <person name="Clum A."/>
            <person name="Steindorff A."/>
            <person name="Ohm R.A."/>
            <person name="Martin F."/>
            <person name="Silar P."/>
            <person name="Natvig D.O."/>
            <person name="Lalanne C."/>
            <person name="Gautier V."/>
            <person name="Ament-Velasquez S.L."/>
            <person name="Kruys A."/>
            <person name="Hutchinson M.I."/>
            <person name="Powell A.J."/>
            <person name="Barry K."/>
            <person name="Miller A.N."/>
            <person name="Grigoriev I.V."/>
            <person name="Debuchy R."/>
            <person name="Gladieux P."/>
            <person name="Hiltunen Thoren M."/>
            <person name="Johannesson H."/>
        </authorList>
    </citation>
    <scope>NUCLEOTIDE SEQUENCE</scope>
    <source>
        <strain evidence="8">CBS 508.74</strain>
    </source>
</reference>
<dbReference type="PANTHER" id="PTHR11042:SF196">
    <property type="entry name" value="MITOSIS INHIBITOR PROTEIN KINASE SWE1"/>
    <property type="match status" value="1"/>
</dbReference>
<evidence type="ECO:0000256" key="3">
    <source>
        <dbReference type="ARBA" id="ARBA00022777"/>
    </source>
</evidence>
<feature type="region of interest" description="Disordered" evidence="6">
    <location>
        <begin position="232"/>
        <end position="271"/>
    </location>
</feature>
<dbReference type="InterPro" id="IPR000719">
    <property type="entry name" value="Prot_kinase_dom"/>
</dbReference>
<dbReference type="GO" id="GO:0005524">
    <property type="term" value="F:ATP binding"/>
    <property type="evidence" value="ECO:0007669"/>
    <property type="project" value="UniProtKB-KW"/>
</dbReference>
<dbReference type="SMART" id="SM00220">
    <property type="entry name" value="S_TKc"/>
    <property type="match status" value="1"/>
</dbReference>
<evidence type="ECO:0000256" key="1">
    <source>
        <dbReference type="ARBA" id="ARBA00022679"/>
    </source>
</evidence>
<name>A0AAN6TG35_9PEZI</name>
<feature type="compositionally biased region" description="Polar residues" evidence="6">
    <location>
        <begin position="337"/>
        <end position="347"/>
    </location>
</feature>